<keyword evidence="1" id="KW-0472">Membrane</keyword>
<gene>
    <name evidence="2" type="ORF">C7446_1380</name>
</gene>
<keyword evidence="3" id="KW-1185">Reference proteome</keyword>
<evidence type="ECO:0000256" key="1">
    <source>
        <dbReference type="SAM" id="Phobius"/>
    </source>
</evidence>
<name>A0A420WWS2_9GAMM</name>
<sequence>MTYWLTAIVSVAGIVLCAYGTMEGLFMMAGVQ</sequence>
<keyword evidence="1" id="KW-1133">Transmembrane helix</keyword>
<dbReference type="EMBL" id="RBIN01000004">
    <property type="protein sequence ID" value="RKR04180.1"/>
    <property type="molecule type" value="Genomic_DNA"/>
</dbReference>
<feature type="transmembrane region" description="Helical" evidence="1">
    <location>
        <begin position="6"/>
        <end position="31"/>
    </location>
</feature>
<evidence type="ECO:0000313" key="3">
    <source>
        <dbReference type="Proteomes" id="UP000281975"/>
    </source>
</evidence>
<comment type="caution">
    <text evidence="2">The sequence shown here is derived from an EMBL/GenBank/DDBJ whole genome shotgun (WGS) entry which is preliminary data.</text>
</comment>
<dbReference type="Proteomes" id="UP000281975">
    <property type="component" value="Unassembled WGS sequence"/>
</dbReference>
<organism evidence="2 3">
    <name type="scientific">Kushneria sinocarnis</name>
    <dbReference type="NCBI Taxonomy" id="595502"/>
    <lineage>
        <taxon>Bacteria</taxon>
        <taxon>Pseudomonadati</taxon>
        <taxon>Pseudomonadota</taxon>
        <taxon>Gammaproteobacteria</taxon>
        <taxon>Oceanospirillales</taxon>
        <taxon>Halomonadaceae</taxon>
        <taxon>Kushneria</taxon>
    </lineage>
</organism>
<protein>
    <submittedName>
        <fullName evidence="2">Uncharacterized protein</fullName>
    </submittedName>
</protein>
<dbReference type="AlphaFoldDB" id="A0A420WWS2"/>
<keyword evidence="1" id="KW-0812">Transmembrane</keyword>
<evidence type="ECO:0000313" key="2">
    <source>
        <dbReference type="EMBL" id="RKR04180.1"/>
    </source>
</evidence>
<reference evidence="2 3" key="1">
    <citation type="submission" date="2018-10" db="EMBL/GenBank/DDBJ databases">
        <title>Genomic Encyclopedia of Type Strains, Phase IV (KMG-IV): sequencing the most valuable type-strain genomes for metagenomic binning, comparative biology and taxonomic classification.</title>
        <authorList>
            <person name="Goeker M."/>
        </authorList>
    </citation>
    <scope>NUCLEOTIDE SEQUENCE [LARGE SCALE GENOMIC DNA]</scope>
    <source>
        <strain evidence="2 3">DSM 23229</strain>
    </source>
</reference>
<proteinExistence type="predicted"/>
<accession>A0A420WWS2</accession>